<sequence>MMLHGQNLVVAYDSHTVIRDLSHQIPQGKISVFIGTNGCGKSTLLKALARQIQPTGGQIVLDGKAVNEYGSKAFARRLAMLPQSPATPEGISVRQLVRYGRYPHRTFGKAWQPGDDAAVENAMHLTRTDAFAEQAVETLSGGQRQRAWIAMALAQDTPYLLLDEPTTFLDLSYQIEILDLLQQLNRETGKTILMVLHDLNLACRYADEIVALYQGNVHARGTPQEVMTAETVQTVFGLKSMMIADPIYGTPMCIPFGRESFKSFENGHTVE</sequence>
<keyword evidence="8" id="KW-0408">Iron</keyword>
<dbReference type="GO" id="GO:0016887">
    <property type="term" value="F:ATP hydrolysis activity"/>
    <property type="evidence" value="ECO:0007669"/>
    <property type="project" value="InterPro"/>
</dbReference>
<gene>
    <name evidence="12" type="ORF">EGK74_04725</name>
</gene>
<accession>A0A3N4N4T9</accession>
<evidence type="ECO:0000256" key="9">
    <source>
        <dbReference type="ARBA" id="ARBA00023065"/>
    </source>
</evidence>
<keyword evidence="9" id="KW-0406">Ion transport</keyword>
<organism evidence="12 13">
    <name type="scientific">Neisseria weixii</name>
    <dbReference type="NCBI Taxonomy" id="1853276"/>
    <lineage>
        <taxon>Bacteria</taxon>
        <taxon>Pseudomonadati</taxon>
        <taxon>Pseudomonadota</taxon>
        <taxon>Betaproteobacteria</taxon>
        <taxon>Neisseriales</taxon>
        <taxon>Neisseriaceae</taxon>
        <taxon>Neisseria</taxon>
    </lineage>
</organism>
<dbReference type="GO" id="GO:0005524">
    <property type="term" value="F:ATP binding"/>
    <property type="evidence" value="ECO:0007669"/>
    <property type="project" value="UniProtKB-KW"/>
</dbReference>
<evidence type="ECO:0000256" key="1">
    <source>
        <dbReference type="ARBA" id="ARBA00004202"/>
    </source>
</evidence>
<dbReference type="PROSITE" id="PS50893">
    <property type="entry name" value="ABC_TRANSPORTER_2"/>
    <property type="match status" value="1"/>
</dbReference>
<dbReference type="PANTHER" id="PTHR42771">
    <property type="entry name" value="IRON(3+)-HYDROXAMATE IMPORT ATP-BINDING PROTEIN FHUC"/>
    <property type="match status" value="1"/>
</dbReference>
<evidence type="ECO:0000256" key="6">
    <source>
        <dbReference type="ARBA" id="ARBA00022741"/>
    </source>
</evidence>
<evidence type="ECO:0000256" key="8">
    <source>
        <dbReference type="ARBA" id="ARBA00023004"/>
    </source>
</evidence>
<protein>
    <submittedName>
        <fullName evidence="12">ABC transporter ATP-binding protein</fullName>
    </submittedName>
</protein>
<proteinExistence type="inferred from homology"/>
<comment type="subcellular location">
    <subcellularLocation>
        <location evidence="1">Cell membrane</location>
        <topology evidence="1">Peripheral membrane protein</topology>
    </subcellularLocation>
</comment>
<feature type="domain" description="ABC transporter" evidence="11">
    <location>
        <begin position="3"/>
        <end position="239"/>
    </location>
</feature>
<dbReference type="PROSITE" id="PS00211">
    <property type="entry name" value="ABC_TRANSPORTER_1"/>
    <property type="match status" value="1"/>
</dbReference>
<evidence type="ECO:0000256" key="5">
    <source>
        <dbReference type="ARBA" id="ARBA00022496"/>
    </source>
</evidence>
<dbReference type="Pfam" id="PF00005">
    <property type="entry name" value="ABC_tran"/>
    <property type="match status" value="1"/>
</dbReference>
<keyword evidence="3" id="KW-0813">Transport</keyword>
<keyword evidence="5" id="KW-0410">Iron transport</keyword>
<evidence type="ECO:0000259" key="11">
    <source>
        <dbReference type="PROSITE" id="PS50893"/>
    </source>
</evidence>
<evidence type="ECO:0000256" key="4">
    <source>
        <dbReference type="ARBA" id="ARBA00022475"/>
    </source>
</evidence>
<name>A0A3N4N4T9_9NEIS</name>
<keyword evidence="10" id="KW-0472">Membrane</keyword>
<dbReference type="AlphaFoldDB" id="A0A3N4N4T9"/>
<dbReference type="InterPro" id="IPR027417">
    <property type="entry name" value="P-loop_NTPase"/>
</dbReference>
<keyword evidence="13" id="KW-1185">Reference proteome</keyword>
<dbReference type="Gene3D" id="3.40.50.300">
    <property type="entry name" value="P-loop containing nucleotide triphosphate hydrolases"/>
    <property type="match status" value="1"/>
</dbReference>
<dbReference type="OrthoDB" id="5296765at2"/>
<dbReference type="Proteomes" id="UP000272412">
    <property type="component" value="Unassembled WGS sequence"/>
</dbReference>
<reference evidence="12 13" key="1">
    <citation type="submission" date="2018-11" db="EMBL/GenBank/DDBJ databases">
        <title>Neisseria weixii sp. nov. isolated from the rectal contents of plateau pika (Ochotona cruzoniae).</title>
        <authorList>
            <person name="Zhang G."/>
        </authorList>
    </citation>
    <scope>NUCLEOTIDE SEQUENCE [LARGE SCALE GENOMIC DNA]</scope>
    <source>
        <strain evidence="12 13">10009</strain>
    </source>
</reference>
<dbReference type="PANTHER" id="PTHR42771:SF2">
    <property type="entry name" value="IRON(3+)-HYDROXAMATE IMPORT ATP-BINDING PROTEIN FHUC"/>
    <property type="match status" value="1"/>
</dbReference>
<comment type="caution">
    <text evidence="12">The sequence shown here is derived from an EMBL/GenBank/DDBJ whole genome shotgun (WGS) entry which is preliminary data.</text>
</comment>
<evidence type="ECO:0000256" key="7">
    <source>
        <dbReference type="ARBA" id="ARBA00022840"/>
    </source>
</evidence>
<evidence type="ECO:0000313" key="13">
    <source>
        <dbReference type="Proteomes" id="UP000272412"/>
    </source>
</evidence>
<comment type="similarity">
    <text evidence="2">Belongs to the ABC transporter superfamily.</text>
</comment>
<keyword evidence="6" id="KW-0547">Nucleotide-binding</keyword>
<evidence type="ECO:0000256" key="3">
    <source>
        <dbReference type="ARBA" id="ARBA00022448"/>
    </source>
</evidence>
<evidence type="ECO:0000256" key="10">
    <source>
        <dbReference type="ARBA" id="ARBA00023136"/>
    </source>
</evidence>
<dbReference type="SMART" id="SM00382">
    <property type="entry name" value="AAA"/>
    <property type="match status" value="1"/>
</dbReference>
<dbReference type="GO" id="GO:0006826">
    <property type="term" value="P:iron ion transport"/>
    <property type="evidence" value="ECO:0007669"/>
    <property type="project" value="UniProtKB-KW"/>
</dbReference>
<dbReference type="GO" id="GO:0005886">
    <property type="term" value="C:plasma membrane"/>
    <property type="evidence" value="ECO:0007669"/>
    <property type="project" value="UniProtKB-SubCell"/>
</dbReference>
<keyword evidence="4" id="KW-1003">Cell membrane</keyword>
<dbReference type="SUPFAM" id="SSF52540">
    <property type="entry name" value="P-loop containing nucleoside triphosphate hydrolases"/>
    <property type="match status" value="1"/>
</dbReference>
<dbReference type="InterPro" id="IPR051535">
    <property type="entry name" value="Siderophore_ABC-ATPase"/>
</dbReference>
<dbReference type="InterPro" id="IPR017871">
    <property type="entry name" value="ABC_transporter-like_CS"/>
</dbReference>
<dbReference type="FunFam" id="3.40.50.300:FF:000134">
    <property type="entry name" value="Iron-enterobactin ABC transporter ATP-binding protein"/>
    <property type="match status" value="1"/>
</dbReference>
<dbReference type="InterPro" id="IPR003593">
    <property type="entry name" value="AAA+_ATPase"/>
</dbReference>
<dbReference type="EMBL" id="RPFL01000009">
    <property type="protein sequence ID" value="RPD89157.1"/>
    <property type="molecule type" value="Genomic_DNA"/>
</dbReference>
<evidence type="ECO:0000313" key="12">
    <source>
        <dbReference type="EMBL" id="RPD89157.1"/>
    </source>
</evidence>
<dbReference type="CDD" id="cd03214">
    <property type="entry name" value="ABC_Iron-Siderophores_B12_Hemin"/>
    <property type="match status" value="1"/>
</dbReference>
<keyword evidence="7 12" id="KW-0067">ATP-binding</keyword>
<dbReference type="InterPro" id="IPR003439">
    <property type="entry name" value="ABC_transporter-like_ATP-bd"/>
</dbReference>
<evidence type="ECO:0000256" key="2">
    <source>
        <dbReference type="ARBA" id="ARBA00005417"/>
    </source>
</evidence>